<proteinExistence type="predicted"/>
<evidence type="ECO:0000313" key="3">
    <source>
        <dbReference type="Proteomes" id="UP001341840"/>
    </source>
</evidence>
<feature type="region of interest" description="Disordered" evidence="1">
    <location>
        <begin position="190"/>
        <end position="213"/>
    </location>
</feature>
<feature type="region of interest" description="Disordered" evidence="1">
    <location>
        <begin position="254"/>
        <end position="283"/>
    </location>
</feature>
<comment type="caution">
    <text evidence="2">The sequence shown here is derived from an EMBL/GenBank/DDBJ whole genome shotgun (WGS) entry which is preliminary data.</text>
</comment>
<dbReference type="EMBL" id="JASCZI010272160">
    <property type="protein sequence ID" value="MED6220681.1"/>
    <property type="molecule type" value="Genomic_DNA"/>
</dbReference>
<organism evidence="2 3">
    <name type="scientific">Stylosanthes scabra</name>
    <dbReference type="NCBI Taxonomy" id="79078"/>
    <lineage>
        <taxon>Eukaryota</taxon>
        <taxon>Viridiplantae</taxon>
        <taxon>Streptophyta</taxon>
        <taxon>Embryophyta</taxon>
        <taxon>Tracheophyta</taxon>
        <taxon>Spermatophyta</taxon>
        <taxon>Magnoliopsida</taxon>
        <taxon>eudicotyledons</taxon>
        <taxon>Gunneridae</taxon>
        <taxon>Pentapetalae</taxon>
        <taxon>rosids</taxon>
        <taxon>fabids</taxon>
        <taxon>Fabales</taxon>
        <taxon>Fabaceae</taxon>
        <taxon>Papilionoideae</taxon>
        <taxon>50 kb inversion clade</taxon>
        <taxon>dalbergioids sensu lato</taxon>
        <taxon>Dalbergieae</taxon>
        <taxon>Pterocarpus clade</taxon>
        <taxon>Stylosanthes</taxon>
    </lineage>
</organism>
<evidence type="ECO:0000256" key="1">
    <source>
        <dbReference type="SAM" id="MobiDB-lite"/>
    </source>
</evidence>
<feature type="compositionally biased region" description="Basic residues" evidence="1">
    <location>
        <begin position="256"/>
        <end position="271"/>
    </location>
</feature>
<gene>
    <name evidence="2" type="ORF">PIB30_047167</name>
</gene>
<feature type="compositionally biased region" description="Basic and acidic residues" evidence="1">
    <location>
        <begin position="200"/>
        <end position="211"/>
    </location>
</feature>
<protein>
    <recommendedName>
        <fullName evidence="4">Aminotransferase-like plant mobile domain-containing protein</fullName>
    </recommendedName>
</protein>
<reference evidence="2 3" key="1">
    <citation type="journal article" date="2023" name="Plants (Basel)">
        <title>Bridging the Gap: Combining Genomics and Transcriptomics Approaches to Understand Stylosanthes scabra, an Orphan Legume from the Brazilian Caatinga.</title>
        <authorList>
            <person name="Ferreira-Neto J.R.C."/>
            <person name="da Silva M.D."/>
            <person name="Binneck E."/>
            <person name="de Melo N.F."/>
            <person name="da Silva R.H."/>
            <person name="de Melo A.L.T.M."/>
            <person name="Pandolfi V."/>
            <person name="Bustamante F.O."/>
            <person name="Brasileiro-Vidal A.C."/>
            <person name="Benko-Iseppon A.M."/>
        </authorList>
    </citation>
    <scope>NUCLEOTIDE SEQUENCE [LARGE SCALE GENOMIC DNA]</scope>
    <source>
        <tissue evidence="2">Leaves</tissue>
    </source>
</reference>
<keyword evidence="3" id="KW-1185">Reference proteome</keyword>
<evidence type="ECO:0008006" key="4">
    <source>
        <dbReference type="Google" id="ProtNLM"/>
    </source>
</evidence>
<evidence type="ECO:0000313" key="2">
    <source>
        <dbReference type="EMBL" id="MED6220681.1"/>
    </source>
</evidence>
<sequence>MFGELPDRNDRDPCTVTFPWLKSRVVGSVVELDFLAVSDPSALRFRRHRVAIGLQVSPHIRQEEALIAGSKEAARFDALQGGERITGPSDARSSHLYTLGPSSGTRLTGWSRSLEGFRIVLTWLPTSTFCMRRTDEGVTSGFRRRISAGMSTDPNPITDFLQWWIIVARRYLVPADHFHRLPLDEISVEATQRQSGPHPARPDVSHVPDNKRSRRRMMVGTGTIARDWQWLDEMMAEDAPAMRPTQKFRRMPERYARRRGAGRAGRRGRSGRGREEGMIRRPPSRLKVVSAPFKRPDTQFDGSQVRLDLNEPVSGPSHVFMALGGTPPSAAHVPGGSWEVPFMEPTRLPTPPTSPAPAEQPYVGLLRKDPRRRGCGTGGHM</sequence>
<accession>A0ABU6ZFF1</accession>
<dbReference type="Proteomes" id="UP001341840">
    <property type="component" value="Unassembled WGS sequence"/>
</dbReference>
<name>A0ABU6ZFF1_9FABA</name>